<evidence type="ECO:0000256" key="1">
    <source>
        <dbReference type="SAM" id="Phobius"/>
    </source>
</evidence>
<keyword evidence="1" id="KW-0472">Membrane</keyword>
<feature type="transmembrane region" description="Helical" evidence="1">
    <location>
        <begin position="130"/>
        <end position="149"/>
    </location>
</feature>
<reference evidence="2 3" key="1">
    <citation type="submission" date="2019-05" db="EMBL/GenBank/DDBJ databases">
        <title>Genome sequencing of F202Z8.</title>
        <authorList>
            <person name="Kwon Y.M."/>
        </authorList>
    </citation>
    <scope>NUCLEOTIDE SEQUENCE [LARGE SCALE GENOMIC DNA]</scope>
    <source>
        <strain evidence="2 3">F202Z8</strain>
    </source>
</reference>
<dbReference type="Proteomes" id="UP000310017">
    <property type="component" value="Chromosome"/>
</dbReference>
<dbReference type="OrthoDB" id="9786064at2"/>
<dbReference type="RefSeq" id="WP_138853601.1">
    <property type="nucleotide sequence ID" value="NZ_CP040710.1"/>
</dbReference>
<proteinExistence type="predicted"/>
<feature type="transmembrane region" description="Helical" evidence="1">
    <location>
        <begin position="155"/>
        <end position="174"/>
    </location>
</feature>
<name>A0A5B7SSS9_9FLAO</name>
<feature type="transmembrane region" description="Helical" evidence="1">
    <location>
        <begin position="40"/>
        <end position="60"/>
    </location>
</feature>
<accession>A0A5B7SSS9</accession>
<keyword evidence="3" id="KW-1185">Reference proteome</keyword>
<evidence type="ECO:0000313" key="2">
    <source>
        <dbReference type="EMBL" id="QCX01262.1"/>
    </source>
</evidence>
<organism evidence="2 3">
    <name type="scientific">Aggregatimonas sangjinii</name>
    <dbReference type="NCBI Taxonomy" id="2583587"/>
    <lineage>
        <taxon>Bacteria</taxon>
        <taxon>Pseudomonadati</taxon>
        <taxon>Bacteroidota</taxon>
        <taxon>Flavobacteriia</taxon>
        <taxon>Flavobacteriales</taxon>
        <taxon>Flavobacteriaceae</taxon>
        <taxon>Aggregatimonas</taxon>
    </lineage>
</organism>
<dbReference type="KEGG" id="asag:FGM00_14505"/>
<evidence type="ECO:0008006" key="4">
    <source>
        <dbReference type="Google" id="ProtNLM"/>
    </source>
</evidence>
<feature type="transmembrane region" description="Helical" evidence="1">
    <location>
        <begin position="81"/>
        <end position="98"/>
    </location>
</feature>
<feature type="transmembrane region" description="Helical" evidence="1">
    <location>
        <begin position="104"/>
        <end position="123"/>
    </location>
</feature>
<sequence length="201" mass="22649">MKLILRTVSYLFHPLLIPIAGTLAYFRITPKYSPLAVQSGNVLPIFILTVIIPIIFYLILNNIGLVKSVFVPNARERRFPLYINILLFLMILYKVIPNNYTIELFYFFVGLTSAAIASLVLLFLNFKSSLHMTGIASLFMYLVCLSVHFETNITIALSLTMLAIGLVATSRLYARAHNGPEIVVGLVIGLFSQLLTIKFWM</sequence>
<protein>
    <recommendedName>
        <fullName evidence="4">Transmembrane protein</fullName>
    </recommendedName>
</protein>
<evidence type="ECO:0000313" key="3">
    <source>
        <dbReference type="Proteomes" id="UP000310017"/>
    </source>
</evidence>
<dbReference type="AlphaFoldDB" id="A0A5B7SSS9"/>
<keyword evidence="1" id="KW-0812">Transmembrane</keyword>
<feature type="transmembrane region" description="Helical" evidence="1">
    <location>
        <begin position="181"/>
        <end position="200"/>
    </location>
</feature>
<keyword evidence="1" id="KW-1133">Transmembrane helix</keyword>
<feature type="transmembrane region" description="Helical" evidence="1">
    <location>
        <begin position="7"/>
        <end position="28"/>
    </location>
</feature>
<dbReference type="EMBL" id="CP040710">
    <property type="protein sequence ID" value="QCX01262.1"/>
    <property type="molecule type" value="Genomic_DNA"/>
</dbReference>
<gene>
    <name evidence="2" type="ORF">FGM00_14505</name>
</gene>